<evidence type="ECO:0000313" key="1">
    <source>
        <dbReference type="EMBL" id="KAF5774313.1"/>
    </source>
</evidence>
<sequence>MMNLFRSAKVLDDSGFVIVLGDVVFLKPEQGYEVLKRVVDVIGQYDRKKLEQLSGMKLRLNLVLWQRLTDDILSIQLLTWIGQLLMRLHHRG</sequence>
<proteinExistence type="predicted"/>
<protein>
    <submittedName>
        <fullName evidence="1">Uncharacterized protein</fullName>
    </submittedName>
</protein>
<evidence type="ECO:0000313" key="2">
    <source>
        <dbReference type="Proteomes" id="UP000215914"/>
    </source>
</evidence>
<dbReference type="EMBL" id="MNCJ02000328">
    <property type="protein sequence ID" value="KAF5774313.1"/>
    <property type="molecule type" value="Genomic_DNA"/>
</dbReference>
<dbReference type="Proteomes" id="UP000215914">
    <property type="component" value="Unassembled WGS sequence"/>
</dbReference>
<name>A0A9K3HCS4_HELAN</name>
<dbReference type="Gramene" id="mRNA:HanXRQr2_Chr13g0598871">
    <property type="protein sequence ID" value="mRNA:HanXRQr2_Chr13g0598871"/>
    <property type="gene ID" value="HanXRQr2_Chr13g0598871"/>
</dbReference>
<accession>A0A9K3HCS4</accession>
<gene>
    <name evidence="1" type="ORF">HanXRQr2_Chr13g0598871</name>
</gene>
<reference evidence="1" key="1">
    <citation type="journal article" date="2017" name="Nature">
        <title>The sunflower genome provides insights into oil metabolism, flowering and Asterid evolution.</title>
        <authorList>
            <person name="Badouin H."/>
            <person name="Gouzy J."/>
            <person name="Grassa C.J."/>
            <person name="Murat F."/>
            <person name="Staton S.E."/>
            <person name="Cottret L."/>
            <person name="Lelandais-Briere C."/>
            <person name="Owens G.L."/>
            <person name="Carrere S."/>
            <person name="Mayjonade B."/>
            <person name="Legrand L."/>
            <person name="Gill N."/>
            <person name="Kane N.C."/>
            <person name="Bowers J.E."/>
            <person name="Hubner S."/>
            <person name="Bellec A."/>
            <person name="Berard A."/>
            <person name="Berges H."/>
            <person name="Blanchet N."/>
            <person name="Boniface M.C."/>
            <person name="Brunel D."/>
            <person name="Catrice O."/>
            <person name="Chaidir N."/>
            <person name="Claudel C."/>
            <person name="Donnadieu C."/>
            <person name="Faraut T."/>
            <person name="Fievet G."/>
            <person name="Helmstetter N."/>
            <person name="King M."/>
            <person name="Knapp S.J."/>
            <person name="Lai Z."/>
            <person name="Le Paslier M.C."/>
            <person name="Lippi Y."/>
            <person name="Lorenzon L."/>
            <person name="Mandel J.R."/>
            <person name="Marage G."/>
            <person name="Marchand G."/>
            <person name="Marquand E."/>
            <person name="Bret-Mestries E."/>
            <person name="Morien E."/>
            <person name="Nambeesan S."/>
            <person name="Nguyen T."/>
            <person name="Pegot-Espagnet P."/>
            <person name="Pouilly N."/>
            <person name="Raftis F."/>
            <person name="Sallet E."/>
            <person name="Schiex T."/>
            <person name="Thomas J."/>
            <person name="Vandecasteele C."/>
            <person name="Vares D."/>
            <person name="Vear F."/>
            <person name="Vautrin S."/>
            <person name="Crespi M."/>
            <person name="Mangin B."/>
            <person name="Burke J.M."/>
            <person name="Salse J."/>
            <person name="Munos S."/>
            <person name="Vincourt P."/>
            <person name="Rieseberg L.H."/>
            <person name="Langlade N.B."/>
        </authorList>
    </citation>
    <scope>NUCLEOTIDE SEQUENCE</scope>
    <source>
        <tissue evidence="1">Leaves</tissue>
    </source>
</reference>
<keyword evidence="2" id="KW-1185">Reference proteome</keyword>
<dbReference type="AlphaFoldDB" id="A0A9K3HCS4"/>
<organism evidence="1 2">
    <name type="scientific">Helianthus annuus</name>
    <name type="common">Common sunflower</name>
    <dbReference type="NCBI Taxonomy" id="4232"/>
    <lineage>
        <taxon>Eukaryota</taxon>
        <taxon>Viridiplantae</taxon>
        <taxon>Streptophyta</taxon>
        <taxon>Embryophyta</taxon>
        <taxon>Tracheophyta</taxon>
        <taxon>Spermatophyta</taxon>
        <taxon>Magnoliopsida</taxon>
        <taxon>eudicotyledons</taxon>
        <taxon>Gunneridae</taxon>
        <taxon>Pentapetalae</taxon>
        <taxon>asterids</taxon>
        <taxon>campanulids</taxon>
        <taxon>Asterales</taxon>
        <taxon>Asteraceae</taxon>
        <taxon>Asteroideae</taxon>
        <taxon>Heliantheae alliance</taxon>
        <taxon>Heliantheae</taxon>
        <taxon>Helianthus</taxon>
    </lineage>
</organism>
<comment type="caution">
    <text evidence="1">The sequence shown here is derived from an EMBL/GenBank/DDBJ whole genome shotgun (WGS) entry which is preliminary data.</text>
</comment>
<reference evidence="1" key="2">
    <citation type="submission" date="2020-06" db="EMBL/GenBank/DDBJ databases">
        <title>Helianthus annuus Genome sequencing and assembly Release 2.</title>
        <authorList>
            <person name="Gouzy J."/>
            <person name="Langlade N."/>
            <person name="Munos S."/>
        </authorList>
    </citation>
    <scope>NUCLEOTIDE SEQUENCE</scope>
    <source>
        <tissue evidence="1">Leaves</tissue>
    </source>
</reference>